<dbReference type="Pfam" id="PF00072">
    <property type="entry name" value="Response_reg"/>
    <property type="match status" value="1"/>
</dbReference>
<dbReference type="Proteomes" id="UP000709466">
    <property type="component" value="Unassembled WGS sequence"/>
</dbReference>
<dbReference type="Gene3D" id="3.40.50.2300">
    <property type="match status" value="1"/>
</dbReference>
<organism evidence="4 5">
    <name type="scientific">Marivivens donghaensis</name>
    <dbReference type="NCBI Taxonomy" id="1699413"/>
    <lineage>
        <taxon>Bacteria</taxon>
        <taxon>Pseudomonadati</taxon>
        <taxon>Pseudomonadota</taxon>
        <taxon>Alphaproteobacteria</taxon>
        <taxon>Rhodobacterales</taxon>
        <taxon>Paracoccaceae</taxon>
        <taxon>Marivivens group</taxon>
        <taxon>Marivivens</taxon>
    </lineage>
</organism>
<dbReference type="InterPro" id="IPR001789">
    <property type="entry name" value="Sig_transdc_resp-reg_receiver"/>
</dbReference>
<evidence type="ECO:0000256" key="2">
    <source>
        <dbReference type="PROSITE-ProRule" id="PRU00169"/>
    </source>
</evidence>
<dbReference type="InterPro" id="IPR011006">
    <property type="entry name" value="CheY-like_superfamily"/>
</dbReference>
<dbReference type="PROSITE" id="PS50110">
    <property type="entry name" value="RESPONSE_REGULATORY"/>
    <property type="match status" value="1"/>
</dbReference>
<evidence type="ECO:0000313" key="5">
    <source>
        <dbReference type="Proteomes" id="UP000709466"/>
    </source>
</evidence>
<accession>A0ABX0VV52</accession>
<gene>
    <name evidence="4" type="ORF">HCZ30_05800</name>
</gene>
<proteinExistence type="predicted"/>
<dbReference type="SMART" id="SM00448">
    <property type="entry name" value="REC"/>
    <property type="match status" value="1"/>
</dbReference>
<dbReference type="PANTHER" id="PTHR44591">
    <property type="entry name" value="STRESS RESPONSE REGULATOR PROTEIN 1"/>
    <property type="match status" value="1"/>
</dbReference>
<dbReference type="EMBL" id="JAATOP010000003">
    <property type="protein sequence ID" value="NIY71948.1"/>
    <property type="molecule type" value="Genomic_DNA"/>
</dbReference>
<feature type="modified residue" description="4-aspartylphosphate" evidence="2">
    <location>
        <position position="72"/>
    </location>
</feature>
<dbReference type="SUPFAM" id="SSF52172">
    <property type="entry name" value="CheY-like"/>
    <property type="match status" value="1"/>
</dbReference>
<feature type="domain" description="Response regulatory" evidence="3">
    <location>
        <begin position="23"/>
        <end position="136"/>
    </location>
</feature>
<keyword evidence="5" id="KW-1185">Reference proteome</keyword>
<reference evidence="4 5" key="1">
    <citation type="submission" date="2020-03" db="EMBL/GenBank/DDBJ databases">
        <title>Bacterial isolates of synthetic phycosphere.</title>
        <authorList>
            <person name="Fu H."/>
            <person name="Moran M.A."/>
        </authorList>
    </citation>
    <scope>NUCLEOTIDE SEQUENCE [LARGE SCALE GENOMIC DNA]</scope>
    <source>
        <strain evidence="4 5">HF1</strain>
    </source>
</reference>
<evidence type="ECO:0000259" key="3">
    <source>
        <dbReference type="PROSITE" id="PS50110"/>
    </source>
</evidence>
<dbReference type="CDD" id="cd00156">
    <property type="entry name" value="REC"/>
    <property type="match status" value="1"/>
</dbReference>
<evidence type="ECO:0000256" key="1">
    <source>
        <dbReference type="ARBA" id="ARBA00022553"/>
    </source>
</evidence>
<dbReference type="PANTHER" id="PTHR44591:SF23">
    <property type="entry name" value="CHEY SUBFAMILY"/>
    <property type="match status" value="1"/>
</dbReference>
<dbReference type="RefSeq" id="WP_167637342.1">
    <property type="nucleotide sequence ID" value="NZ_JAATOP010000003.1"/>
</dbReference>
<dbReference type="InterPro" id="IPR050595">
    <property type="entry name" value="Bact_response_regulator"/>
</dbReference>
<keyword evidence="1 2" id="KW-0597">Phosphoprotein</keyword>
<protein>
    <submittedName>
        <fullName evidence="4">Response regulator</fullName>
    </submittedName>
</protein>
<sequence length="240" mass="25929">MSEPATVLNSIPPNAEYPLRGQTILLVEDSRFACEAMRLMSQRSGARLRRADTLEHARQHLRTYRPGVVIVDLGLPDGCGETLIADLARATPRVDVLLGTSGDPDGDIRARIAGADGFLPKPVESLGVFQSMILSHLPANPAPDHLRHVRNDVIAPDPLAYRDDLAQAAEVMASDYDRVAIRYLTQFLGGVAHSADDVSLGEAVDALARSHHAGTDIDAKLADLSALVKSRLEAKDWLCD</sequence>
<evidence type="ECO:0000313" key="4">
    <source>
        <dbReference type="EMBL" id="NIY71948.1"/>
    </source>
</evidence>
<comment type="caution">
    <text evidence="4">The sequence shown here is derived from an EMBL/GenBank/DDBJ whole genome shotgun (WGS) entry which is preliminary data.</text>
</comment>
<name>A0ABX0VV52_9RHOB</name>